<proteinExistence type="predicted"/>
<dbReference type="CDD" id="cd23021">
    <property type="entry name" value="zf-HIT_IN80B"/>
    <property type="match status" value="1"/>
</dbReference>
<feature type="region of interest" description="Disordered" evidence="2">
    <location>
        <begin position="202"/>
        <end position="244"/>
    </location>
</feature>
<feature type="region of interest" description="Disordered" evidence="2">
    <location>
        <begin position="123"/>
        <end position="179"/>
    </location>
</feature>
<dbReference type="GO" id="GO:0031011">
    <property type="term" value="C:Ino80 complex"/>
    <property type="evidence" value="ECO:0007669"/>
    <property type="project" value="InterPro"/>
</dbReference>
<feature type="compositionally biased region" description="Acidic residues" evidence="2">
    <location>
        <begin position="232"/>
        <end position="241"/>
    </location>
</feature>
<organism evidence="4 5">
    <name type="scientific">Oldenlandia corymbosa var. corymbosa</name>
    <dbReference type="NCBI Taxonomy" id="529605"/>
    <lineage>
        <taxon>Eukaryota</taxon>
        <taxon>Viridiplantae</taxon>
        <taxon>Streptophyta</taxon>
        <taxon>Embryophyta</taxon>
        <taxon>Tracheophyta</taxon>
        <taxon>Spermatophyta</taxon>
        <taxon>Magnoliopsida</taxon>
        <taxon>eudicotyledons</taxon>
        <taxon>Gunneridae</taxon>
        <taxon>Pentapetalae</taxon>
        <taxon>asterids</taxon>
        <taxon>lamiids</taxon>
        <taxon>Gentianales</taxon>
        <taxon>Rubiaceae</taxon>
        <taxon>Rubioideae</taxon>
        <taxon>Spermacoceae</taxon>
        <taxon>Hedyotis-Oldenlandia complex</taxon>
        <taxon>Oldenlandia</taxon>
    </lineage>
</organism>
<reference evidence="4" key="1">
    <citation type="submission" date="2023-03" db="EMBL/GenBank/DDBJ databases">
        <authorList>
            <person name="Julca I."/>
        </authorList>
    </citation>
    <scope>NUCLEOTIDE SEQUENCE</scope>
</reference>
<dbReference type="InterPro" id="IPR029523">
    <property type="entry name" value="INO80B/Ies2"/>
</dbReference>
<feature type="compositionally biased region" description="Polar residues" evidence="2">
    <location>
        <begin position="30"/>
        <end position="86"/>
    </location>
</feature>
<evidence type="ECO:0000313" key="4">
    <source>
        <dbReference type="EMBL" id="CAI9103533.1"/>
    </source>
</evidence>
<feature type="coiled-coil region" evidence="1">
    <location>
        <begin position="391"/>
        <end position="426"/>
    </location>
</feature>
<dbReference type="SMART" id="SM01406">
    <property type="entry name" value="PAPA-1"/>
    <property type="match status" value="1"/>
</dbReference>
<evidence type="ECO:0000256" key="2">
    <source>
        <dbReference type="SAM" id="MobiDB-lite"/>
    </source>
</evidence>
<dbReference type="Pfam" id="PF04438">
    <property type="entry name" value="zf-HIT"/>
    <property type="match status" value="1"/>
</dbReference>
<feature type="compositionally biased region" description="Low complexity" evidence="2">
    <location>
        <begin position="132"/>
        <end position="145"/>
    </location>
</feature>
<evidence type="ECO:0000313" key="5">
    <source>
        <dbReference type="Proteomes" id="UP001161247"/>
    </source>
</evidence>
<feature type="compositionally biased region" description="Acidic residues" evidence="2">
    <location>
        <begin position="312"/>
        <end position="328"/>
    </location>
</feature>
<dbReference type="PANTHER" id="PTHR21561:SF14">
    <property type="entry name" value="HIT ZINC FINGER AND PAPA-1-LIKE DOMAIN-CONTAINING PROTEIN"/>
    <property type="match status" value="1"/>
</dbReference>
<dbReference type="Proteomes" id="UP001161247">
    <property type="component" value="Chromosome 4"/>
</dbReference>
<dbReference type="GO" id="GO:0006338">
    <property type="term" value="P:chromatin remodeling"/>
    <property type="evidence" value="ECO:0007669"/>
    <property type="project" value="InterPro"/>
</dbReference>
<feature type="region of interest" description="Disordered" evidence="2">
    <location>
        <begin position="286"/>
        <end position="334"/>
    </location>
</feature>
<keyword evidence="5" id="KW-1185">Reference proteome</keyword>
<sequence>MDKFGGFGFDGSSRSVKRKRSIRHRHPQDESPSSSAFYDHSSLASTPLSDSMSKASSEENALNGASSRSENVKQNISEASDTNLSEVGTVVKTKDERLQTGESNESAIRKLKRVKLKVGGVTHTLHTKTSSEDSSLAASSSLKTSDVSDTLHAKHKLISEDRLGEDHHAPKGRESLRGIPWKDFSKSGIIIKKPALSVGRTAEQDVSAKHFGNNESSRKSKRVPKRRLIAESFEDEEENSDDEIRYLEKVRGVRYSSSYIAEAIDEEGSGKQRSLSGVIHSELYGNDVDMRYNSSTSDKESNKSRSMRASEDSDYFEDEELLSDDDEPELKKKRSKEFIDVSGLYKEEMAITTRQRALKSGRAYSSTFGSNLIEFPHGLPPAPPKKPKEKLSEVEQQVKKAEAAQRRRMQQEKAAQEAEAEAIRKILGQDSSRKKQEDKLKKRQEELAQVKSPVLLFSLCIILHGFLSYKCIHWQERAAKTVLPSNSVRWVIGPSGTTVTFPDEIGLPSILESKPLSYPPPRENCAGPSCTNAYKYRDAKSKLPLCSLGCYKAIHEKMPSVASF</sequence>
<keyword evidence="1" id="KW-0175">Coiled coil</keyword>
<dbReference type="PANTHER" id="PTHR21561">
    <property type="entry name" value="INO80 COMPLEX SUBUNIT B"/>
    <property type="match status" value="1"/>
</dbReference>
<dbReference type="InterPro" id="IPR007529">
    <property type="entry name" value="Znf_HIT"/>
</dbReference>
<feature type="compositionally biased region" description="Basic residues" evidence="2">
    <location>
        <begin position="15"/>
        <end position="26"/>
    </location>
</feature>
<dbReference type="Pfam" id="PF04795">
    <property type="entry name" value="PAPA-1"/>
    <property type="match status" value="1"/>
</dbReference>
<gene>
    <name evidence="4" type="ORF">OLC1_LOCUS12675</name>
</gene>
<protein>
    <submittedName>
        <fullName evidence="4">OLC1v1002039C3</fullName>
    </submittedName>
</protein>
<dbReference type="EMBL" id="OX459121">
    <property type="protein sequence ID" value="CAI9103533.1"/>
    <property type="molecule type" value="Genomic_DNA"/>
</dbReference>
<name>A0AAV1D7E2_OLDCO</name>
<feature type="region of interest" description="Disordered" evidence="2">
    <location>
        <begin position="1"/>
        <end position="104"/>
    </location>
</feature>
<feature type="compositionally biased region" description="Basic and acidic residues" evidence="2">
    <location>
        <begin position="149"/>
        <end position="176"/>
    </location>
</feature>
<feature type="compositionally biased region" description="Basic and acidic residues" evidence="2">
    <location>
        <begin position="297"/>
        <end position="311"/>
    </location>
</feature>
<dbReference type="InterPro" id="IPR006880">
    <property type="entry name" value="INO80B_C"/>
</dbReference>
<accession>A0AAV1D7E2</accession>
<feature type="domain" description="INO80 complex subunit B-like conserved region" evidence="3">
    <location>
        <begin position="395"/>
        <end position="505"/>
    </location>
</feature>
<dbReference type="AlphaFoldDB" id="A0AAV1D7E2"/>
<evidence type="ECO:0000256" key="1">
    <source>
        <dbReference type="SAM" id="Coils"/>
    </source>
</evidence>
<evidence type="ECO:0000259" key="3">
    <source>
        <dbReference type="SMART" id="SM01406"/>
    </source>
</evidence>